<accession>A0A6L8TFY8</accession>
<dbReference type="RefSeq" id="WP_118752740.1">
    <property type="nucleotide sequence ID" value="NZ_JBKTPV010000081.1"/>
</dbReference>
<dbReference type="PANTHER" id="PTHR33408:SF2">
    <property type="entry name" value="TRANSPOSASE DDE DOMAIN-CONTAINING PROTEIN"/>
    <property type="match status" value="1"/>
</dbReference>
<dbReference type="PANTHER" id="PTHR33408">
    <property type="entry name" value="TRANSPOSASE"/>
    <property type="match status" value="1"/>
</dbReference>
<evidence type="ECO:0000313" key="3">
    <source>
        <dbReference type="EMBL" id="MZL62761.1"/>
    </source>
</evidence>
<dbReference type="Pfam" id="PF13751">
    <property type="entry name" value="DDE_Tnp_1_6"/>
    <property type="match status" value="1"/>
</dbReference>
<dbReference type="EMBL" id="WWVT01000018">
    <property type="protein sequence ID" value="MZL62761.1"/>
    <property type="molecule type" value="Genomic_DNA"/>
</dbReference>
<dbReference type="Proteomes" id="UP000473323">
    <property type="component" value="Unassembled WGS sequence"/>
</dbReference>
<sequence length="541" mass="62944">MLLNKIIQRNYTSFSLYYQIKLPLDLEISIPSDDPVRLVSAFVEEMDLSELYKTYGRIRKNQATPRQILKLVIYAAMNRIYSSRDIRKACKRDINFMYLLEGMPAPDHATIARFISLHFSVCAKTLLAQMSDLLYLLGEISGKTIFIDGTKIESAANKYTFVWKKAITKNQARLYTKLSSFVAECEELYGMKTVYHDSISIHTLKRLKKQLCRIKIQEEIVFVHGTGRRKTQLQKSLEQLDWYLEKLKEYTKKLYTLGDRNSYSKTDPDATFMRMKEDAMLNGQLKPAYNIQHGVDSEYITWIDISPRPTDTRTLIPFLKDMESYLGFKYSEIVADAGYESEENYLFIESNGQTAYIKPQNYEISKTRKYKKDISRRENMEYHADRDSYICRNGRELTVTNERRSKTTSGYVSIKTYYRCSDCTGCPYKTECIKGNNCKTPMEKRNKVLMVSKTMSQKRAEDLERITSEYGTMLRMNRSIQAEGSFADVKEDMNFRRYLYRGKVNALAESILLAMGRNINKLHCKIQTGRTGSHLFALKKA</sequence>
<dbReference type="InterPro" id="IPR025668">
    <property type="entry name" value="Tnp_DDE_dom"/>
</dbReference>
<feature type="domain" description="Transposase InsH N-terminal" evidence="1">
    <location>
        <begin position="26"/>
        <end position="116"/>
    </location>
</feature>
<evidence type="ECO:0000259" key="1">
    <source>
        <dbReference type="Pfam" id="PF05598"/>
    </source>
</evidence>
<evidence type="ECO:0000313" key="4">
    <source>
        <dbReference type="Proteomes" id="UP000473323"/>
    </source>
</evidence>
<dbReference type="AlphaFoldDB" id="A0A6L8TFY8"/>
<evidence type="ECO:0000259" key="2">
    <source>
        <dbReference type="Pfam" id="PF13751"/>
    </source>
</evidence>
<dbReference type="InterPro" id="IPR047629">
    <property type="entry name" value="IS1182_transpos"/>
</dbReference>
<dbReference type="NCBIfam" id="NF033551">
    <property type="entry name" value="transpos_IS1182"/>
    <property type="match status" value="1"/>
</dbReference>
<proteinExistence type="predicted"/>
<reference evidence="3 4" key="1">
    <citation type="journal article" date="2019" name="Nat. Med.">
        <title>A library of human gut bacterial isolates paired with longitudinal multiomics data enables mechanistic microbiome research.</title>
        <authorList>
            <person name="Poyet M."/>
            <person name="Groussin M."/>
            <person name="Gibbons S.M."/>
            <person name="Avila-Pacheco J."/>
            <person name="Jiang X."/>
            <person name="Kearney S.M."/>
            <person name="Perrotta A.R."/>
            <person name="Berdy B."/>
            <person name="Zhao S."/>
            <person name="Lieberman T.D."/>
            <person name="Swanson P.K."/>
            <person name="Smith M."/>
            <person name="Roesemann S."/>
            <person name="Alexander J.E."/>
            <person name="Rich S.A."/>
            <person name="Livny J."/>
            <person name="Vlamakis H."/>
            <person name="Clish C."/>
            <person name="Bullock K."/>
            <person name="Deik A."/>
            <person name="Scott J."/>
            <person name="Pierce K.A."/>
            <person name="Xavier R.J."/>
            <person name="Alm E.J."/>
        </authorList>
    </citation>
    <scope>NUCLEOTIDE SEQUENCE [LARGE SCALE GENOMIC DNA]</scope>
    <source>
        <strain evidence="3 4">BIOML-A4</strain>
    </source>
</reference>
<organism evidence="3 4">
    <name type="scientific">Blautia massiliensis</name>
    <name type="common">ex Durand et al. 2017</name>
    <dbReference type="NCBI Taxonomy" id="1737424"/>
    <lineage>
        <taxon>Bacteria</taxon>
        <taxon>Bacillati</taxon>
        <taxon>Bacillota</taxon>
        <taxon>Clostridia</taxon>
        <taxon>Lachnospirales</taxon>
        <taxon>Lachnospiraceae</taxon>
        <taxon>Blautia</taxon>
    </lineage>
</organism>
<comment type="caution">
    <text evidence="3">The sequence shown here is derived from an EMBL/GenBank/DDBJ whole genome shotgun (WGS) entry which is preliminary data.</text>
</comment>
<gene>
    <name evidence="3" type="ORF">GT694_12055</name>
</gene>
<feature type="domain" description="Transposase DDE" evidence="2">
    <location>
        <begin position="390"/>
        <end position="523"/>
    </location>
</feature>
<protein>
    <submittedName>
        <fullName evidence="3">IS1182 family transposase</fullName>
    </submittedName>
</protein>
<dbReference type="InterPro" id="IPR008490">
    <property type="entry name" value="Transposase_InsH_N"/>
</dbReference>
<dbReference type="Pfam" id="PF05598">
    <property type="entry name" value="DUF772"/>
    <property type="match status" value="1"/>
</dbReference>
<name>A0A6L8TFY8_9FIRM</name>